<dbReference type="InterPro" id="IPR032710">
    <property type="entry name" value="NTF2-like_dom_sf"/>
</dbReference>
<keyword evidence="1" id="KW-0732">Signal</keyword>
<evidence type="ECO:0000256" key="1">
    <source>
        <dbReference type="SAM" id="SignalP"/>
    </source>
</evidence>
<comment type="caution">
    <text evidence="3">The sequence shown here is derived from an EMBL/GenBank/DDBJ whole genome shotgun (WGS) entry which is preliminary data.</text>
</comment>
<dbReference type="EMBL" id="JBEWYP010000002">
    <property type="protein sequence ID" value="MET7028653.1"/>
    <property type="molecule type" value="Genomic_DNA"/>
</dbReference>
<evidence type="ECO:0000313" key="3">
    <source>
        <dbReference type="EMBL" id="MET7028653.1"/>
    </source>
</evidence>
<dbReference type="InterPro" id="IPR027843">
    <property type="entry name" value="DUF4440"/>
</dbReference>
<feature type="domain" description="DUF4440" evidence="2">
    <location>
        <begin position="28"/>
        <end position="134"/>
    </location>
</feature>
<gene>
    <name evidence="3" type="ORF">ABXZ32_04560</name>
</gene>
<accession>A0ABV2TTR5</accession>
<feature type="chain" id="PRO_5045099996" evidence="1">
    <location>
        <begin position="20"/>
        <end position="150"/>
    </location>
</feature>
<sequence>MKKLVFGILLALISASSFAQNANIEEEIKELSKQKWQWMADKDVDKLALLFHDKSKFVHMSGSWKKDRELEIIKSGSIWYKNAEVHDVAVETFGDDTAVLWNRITLTAHVRGNDVTTEFTVTEFYQKEGNDWKLLDLTFSSVRDTHEIEH</sequence>
<organism evidence="3 4">
    <name type="scientific">Sediminicola luteus</name>
    <dbReference type="NCBI Taxonomy" id="319238"/>
    <lineage>
        <taxon>Bacteria</taxon>
        <taxon>Pseudomonadati</taxon>
        <taxon>Bacteroidota</taxon>
        <taxon>Flavobacteriia</taxon>
        <taxon>Flavobacteriales</taxon>
        <taxon>Flavobacteriaceae</taxon>
        <taxon>Sediminicola</taxon>
    </lineage>
</organism>
<dbReference type="SUPFAM" id="SSF54427">
    <property type="entry name" value="NTF2-like"/>
    <property type="match status" value="1"/>
</dbReference>
<evidence type="ECO:0000313" key="4">
    <source>
        <dbReference type="Proteomes" id="UP001549773"/>
    </source>
</evidence>
<dbReference type="Gene3D" id="3.10.450.50">
    <property type="match status" value="1"/>
</dbReference>
<keyword evidence="4" id="KW-1185">Reference proteome</keyword>
<dbReference type="RefSeq" id="WP_354617489.1">
    <property type="nucleotide sequence ID" value="NZ_JBEWYP010000002.1"/>
</dbReference>
<dbReference type="Proteomes" id="UP001549773">
    <property type="component" value="Unassembled WGS sequence"/>
</dbReference>
<dbReference type="Pfam" id="PF14534">
    <property type="entry name" value="DUF4440"/>
    <property type="match status" value="1"/>
</dbReference>
<name>A0ABV2TTR5_9FLAO</name>
<protein>
    <submittedName>
        <fullName evidence="3">Nuclear transport factor 2 family protein</fullName>
    </submittedName>
</protein>
<proteinExistence type="predicted"/>
<reference evidence="3 4" key="1">
    <citation type="submission" date="2024-07" db="EMBL/GenBank/DDBJ databases">
        <title>The genome sequence of type strain Sediminicola luteus GDMCC 1.2596T.</title>
        <authorList>
            <person name="Liu Y."/>
        </authorList>
    </citation>
    <scope>NUCLEOTIDE SEQUENCE [LARGE SCALE GENOMIC DNA]</scope>
    <source>
        <strain evidence="3 4">GDMCC 1.2596</strain>
    </source>
</reference>
<evidence type="ECO:0000259" key="2">
    <source>
        <dbReference type="Pfam" id="PF14534"/>
    </source>
</evidence>
<feature type="signal peptide" evidence="1">
    <location>
        <begin position="1"/>
        <end position="19"/>
    </location>
</feature>